<feature type="compositionally biased region" description="Polar residues" evidence="1">
    <location>
        <begin position="151"/>
        <end position="160"/>
    </location>
</feature>
<dbReference type="RefSeq" id="XP_027351258.1">
    <property type="nucleotide sequence ID" value="XM_027495457.1"/>
</dbReference>
<dbReference type="OrthoDB" id="1936908at2759"/>
<feature type="region of interest" description="Disordered" evidence="1">
    <location>
        <begin position="127"/>
        <end position="172"/>
    </location>
</feature>
<evidence type="ECO:0000313" key="3">
    <source>
        <dbReference type="RefSeq" id="XP_027351258.1"/>
    </source>
</evidence>
<dbReference type="AlphaFoldDB" id="A0A8B8L7B8"/>
<feature type="region of interest" description="Disordered" evidence="1">
    <location>
        <begin position="221"/>
        <end position="258"/>
    </location>
</feature>
<name>A0A8B8L7B8_ABRPR</name>
<evidence type="ECO:0000313" key="2">
    <source>
        <dbReference type="Proteomes" id="UP000694853"/>
    </source>
</evidence>
<feature type="compositionally biased region" description="Low complexity" evidence="1">
    <location>
        <begin position="230"/>
        <end position="241"/>
    </location>
</feature>
<reference evidence="2" key="1">
    <citation type="journal article" date="2019" name="Toxins">
        <title>Detection of Abrin-Like and Prepropulchellin-Like Toxin Genes and Transcripts Using Whole Genome Sequencing and Full-Length Transcript Sequencing of Abrus precatorius.</title>
        <authorList>
            <person name="Hovde B.T."/>
            <person name="Daligault H.E."/>
            <person name="Hanschen E.R."/>
            <person name="Kunde Y.A."/>
            <person name="Johnson M.B."/>
            <person name="Starkenburg S.R."/>
            <person name="Johnson S.L."/>
        </authorList>
    </citation>
    <scope>NUCLEOTIDE SEQUENCE [LARGE SCALE GENOMIC DNA]</scope>
</reference>
<sequence>MLEMTLEILAQNQNAEPAEYRGLSSFMKHDSHKFEGNFDPEGAQRWIADTEKILMLWAAVRSIRWVMQPICYAEKQTTGGEEDLCAQFENGLRVDIHTAVSVFQVIDLPTLVSKCWVYEENARGKSVDTRVGGPMRQDRRPSRFQRRSYSGPAQSRASRVTTRREGGSNSNVSQEPLKCFRCGGPHMIRNCLQLTTACGHCEKMGHPTDACWFAPQESRSVSGSNRLAPNSSGGSQSNVQGRVFAMTGSEATKSDDLI</sequence>
<keyword evidence="2" id="KW-1185">Reference proteome</keyword>
<gene>
    <name evidence="3" type="primary">LOC113862368</name>
</gene>
<protein>
    <submittedName>
        <fullName evidence="3">Uncharacterized protein LOC113862368</fullName>
    </submittedName>
</protein>
<dbReference type="Proteomes" id="UP000694853">
    <property type="component" value="Unplaced"/>
</dbReference>
<evidence type="ECO:0000256" key="1">
    <source>
        <dbReference type="SAM" id="MobiDB-lite"/>
    </source>
</evidence>
<proteinExistence type="predicted"/>
<dbReference type="KEGG" id="aprc:113862368"/>
<reference evidence="3" key="2">
    <citation type="submission" date="2025-08" db="UniProtKB">
        <authorList>
            <consortium name="RefSeq"/>
        </authorList>
    </citation>
    <scope>IDENTIFICATION</scope>
    <source>
        <tissue evidence="3">Young leaves</tissue>
    </source>
</reference>
<dbReference type="GeneID" id="113862368"/>
<dbReference type="Gene3D" id="4.10.60.10">
    <property type="entry name" value="Zinc finger, CCHC-type"/>
    <property type="match status" value="1"/>
</dbReference>
<organism evidence="2 3">
    <name type="scientific">Abrus precatorius</name>
    <name type="common">Indian licorice</name>
    <name type="synonym">Glycine abrus</name>
    <dbReference type="NCBI Taxonomy" id="3816"/>
    <lineage>
        <taxon>Eukaryota</taxon>
        <taxon>Viridiplantae</taxon>
        <taxon>Streptophyta</taxon>
        <taxon>Embryophyta</taxon>
        <taxon>Tracheophyta</taxon>
        <taxon>Spermatophyta</taxon>
        <taxon>Magnoliopsida</taxon>
        <taxon>eudicotyledons</taxon>
        <taxon>Gunneridae</taxon>
        <taxon>Pentapetalae</taxon>
        <taxon>rosids</taxon>
        <taxon>fabids</taxon>
        <taxon>Fabales</taxon>
        <taxon>Fabaceae</taxon>
        <taxon>Papilionoideae</taxon>
        <taxon>50 kb inversion clade</taxon>
        <taxon>NPAAA clade</taxon>
        <taxon>indigoferoid/millettioid clade</taxon>
        <taxon>Abreae</taxon>
        <taxon>Abrus</taxon>
    </lineage>
</organism>
<accession>A0A8B8L7B8</accession>